<evidence type="ECO:0000256" key="5">
    <source>
        <dbReference type="ARBA" id="ARBA00022729"/>
    </source>
</evidence>
<dbReference type="Proteomes" id="UP001159659">
    <property type="component" value="Unassembled WGS sequence"/>
</dbReference>
<accession>A0AAV0SW37</accession>
<dbReference type="Proteomes" id="UP001157938">
    <property type="component" value="Unassembled WGS sequence"/>
</dbReference>
<keyword evidence="5" id="KW-0732">Signal</keyword>
<name>A0AAV0SW37_9STRA</name>
<organism evidence="9 11">
    <name type="scientific">Peronospora farinosa</name>
    <dbReference type="NCBI Taxonomy" id="134698"/>
    <lineage>
        <taxon>Eukaryota</taxon>
        <taxon>Sar</taxon>
        <taxon>Stramenopiles</taxon>
        <taxon>Oomycota</taxon>
        <taxon>Peronosporomycetes</taxon>
        <taxon>Peronosporales</taxon>
        <taxon>Peronosporaceae</taxon>
        <taxon>Peronospora</taxon>
    </lineage>
</organism>
<comment type="caution">
    <text evidence="9">The sequence shown here is derived from an EMBL/GenBank/DDBJ whole genome shotgun (WGS) entry which is preliminary data.</text>
</comment>
<dbReference type="Pfam" id="PF22748">
    <property type="entry name" value="PexRD54_WY"/>
    <property type="match status" value="2"/>
</dbReference>
<evidence type="ECO:0000313" key="9">
    <source>
        <dbReference type="EMBL" id="CAI5709432.1"/>
    </source>
</evidence>
<evidence type="ECO:0000256" key="3">
    <source>
        <dbReference type="ARBA" id="ARBA00010400"/>
    </source>
</evidence>
<feature type="domain" description="RxLR effector PexRD54 WY" evidence="7">
    <location>
        <begin position="46"/>
        <end position="78"/>
    </location>
</feature>
<evidence type="ECO:0000256" key="4">
    <source>
        <dbReference type="ARBA" id="ARBA00022525"/>
    </source>
</evidence>
<reference evidence="9" key="2">
    <citation type="submission" date="2022-12" db="EMBL/GenBank/DDBJ databases">
        <authorList>
            <person name="Webb A."/>
        </authorList>
    </citation>
    <scope>NUCLEOTIDE SEQUENCE</scope>
    <source>
        <strain evidence="9">Pf2</strain>
    </source>
</reference>
<feature type="domain" description="RxLR effector PexRD54 WY" evidence="7">
    <location>
        <begin position="163"/>
        <end position="195"/>
    </location>
</feature>
<dbReference type="InterPro" id="IPR054463">
    <property type="entry name" value="PexRD54_WY"/>
</dbReference>
<reference evidence="8 10" key="1">
    <citation type="submission" date="2021-11" db="EMBL/GenBank/DDBJ databases">
        <authorList>
            <person name="Islam A."/>
            <person name="Islam S."/>
            <person name="Flora M.S."/>
            <person name="Rahman M."/>
            <person name="Ziaur R.M."/>
            <person name="Epstein J.H."/>
            <person name="Hassan M."/>
            <person name="Klassen M."/>
            <person name="Woodard K."/>
            <person name="Webb A."/>
            <person name="Webby R.J."/>
            <person name="El Zowalaty M.E."/>
        </authorList>
    </citation>
    <scope>NUCLEOTIDE SEQUENCE [LARGE SCALE GENOMIC DNA]</scope>
    <source>
        <strain evidence="8">Pf1</strain>
    </source>
</reference>
<evidence type="ECO:0000313" key="10">
    <source>
        <dbReference type="Proteomes" id="UP001157938"/>
    </source>
</evidence>
<keyword evidence="6" id="KW-0843">Virulence</keyword>
<evidence type="ECO:0000256" key="2">
    <source>
        <dbReference type="ARBA" id="ARBA00004613"/>
    </source>
</evidence>
<protein>
    <recommendedName>
        <fullName evidence="7">RxLR effector PexRD54 WY domain-containing protein</fullName>
    </recommendedName>
</protein>
<keyword evidence="4" id="KW-0964">Secreted</keyword>
<keyword evidence="10" id="KW-1185">Reference proteome</keyword>
<dbReference type="EMBL" id="CANTFK010000218">
    <property type="protein sequence ID" value="CAI5709432.1"/>
    <property type="molecule type" value="Genomic_DNA"/>
</dbReference>
<evidence type="ECO:0000313" key="11">
    <source>
        <dbReference type="Proteomes" id="UP001159659"/>
    </source>
</evidence>
<comment type="similarity">
    <text evidence="3">Belongs to the RxLR effector family.</text>
</comment>
<gene>
    <name evidence="8" type="ORF">PFR001_LOCUS8936</name>
    <name evidence="9" type="ORF">PFR002_LOCUS2019</name>
</gene>
<comment type="subcellular location">
    <subcellularLocation>
        <location evidence="1">Host cell</location>
    </subcellularLocation>
    <subcellularLocation>
        <location evidence="2">Secreted</location>
    </subcellularLocation>
</comment>
<dbReference type="AlphaFoldDB" id="A0AAV0SW37"/>
<sequence>MPTPLLNRLLGFYNVRNLAKAAVKVPNDEIALRVLKKIEKGFLFRNYSPNDAFKELRLNEDGDKLFDNRLFHFWTKYVIYYNSWVKQEADKVSMLSVLEKHFDQLTLLDQISIKQNSEITEHLMEELKNINMEDLAKAAVKVSNDEIALRVLKKIEKGFLFRNYSPNDAFKELRLNEDGDKLFDNRLFHFWTKYVIYYNSWVKQEADKVSMLSVLEKHFGQLTLLDQIKRKRNPDITKHLMEEIKDAGIENLIR</sequence>
<dbReference type="EMBL" id="CAKLBC010001854">
    <property type="protein sequence ID" value="CAH0493835.1"/>
    <property type="molecule type" value="Genomic_DNA"/>
</dbReference>
<evidence type="ECO:0000256" key="6">
    <source>
        <dbReference type="ARBA" id="ARBA00023026"/>
    </source>
</evidence>
<evidence type="ECO:0000256" key="1">
    <source>
        <dbReference type="ARBA" id="ARBA00004340"/>
    </source>
</evidence>
<proteinExistence type="inferred from homology"/>
<evidence type="ECO:0000259" key="7">
    <source>
        <dbReference type="Pfam" id="PF22748"/>
    </source>
</evidence>
<evidence type="ECO:0000313" key="8">
    <source>
        <dbReference type="EMBL" id="CAH0493835.1"/>
    </source>
</evidence>